<evidence type="ECO:0000313" key="13">
    <source>
        <dbReference type="Proteomes" id="UP000050465"/>
    </source>
</evidence>
<evidence type="ECO:0000313" key="12">
    <source>
        <dbReference type="EMBL" id="KPQ36928.1"/>
    </source>
</evidence>
<comment type="caution">
    <text evidence="12">The sequence shown here is derived from an EMBL/GenBank/DDBJ whole genome shotgun (WGS) entry which is preliminary data.</text>
</comment>
<dbReference type="EMBL" id="LJZR01000003">
    <property type="protein sequence ID" value="KPQ36928.1"/>
    <property type="molecule type" value="Genomic_DNA"/>
</dbReference>
<feature type="compositionally biased region" description="Low complexity" evidence="9">
    <location>
        <begin position="155"/>
        <end position="168"/>
    </location>
</feature>
<dbReference type="PATRIC" id="fig|1666911.3.peg.3473"/>
<dbReference type="STRING" id="1666911.HLUCCA11_03165"/>
<evidence type="ECO:0000256" key="3">
    <source>
        <dbReference type="ARBA" id="ARBA00022475"/>
    </source>
</evidence>
<dbReference type="Pfam" id="PF04290">
    <property type="entry name" value="DctQ"/>
    <property type="match status" value="1"/>
</dbReference>
<keyword evidence="5 10" id="KW-0812">Transmembrane</keyword>
<keyword evidence="2" id="KW-0813">Transport</keyword>
<evidence type="ECO:0000256" key="7">
    <source>
        <dbReference type="ARBA" id="ARBA00023136"/>
    </source>
</evidence>
<evidence type="ECO:0000256" key="1">
    <source>
        <dbReference type="ARBA" id="ARBA00004429"/>
    </source>
</evidence>
<feature type="domain" description="Tripartite ATP-independent periplasmic transporters DctQ component" evidence="11">
    <location>
        <begin position="1"/>
        <end position="138"/>
    </location>
</feature>
<feature type="transmembrane region" description="Helical" evidence="10">
    <location>
        <begin position="68"/>
        <end position="91"/>
    </location>
</feature>
<keyword evidence="3" id="KW-1003">Cell membrane</keyword>
<sequence>MIGVGVWNVLGRYIGNAIGQNLSSNALIETQWYLFDLVFLLGAAYTLQKNEHVRVDVFYAGWHRRRKAIADLFGTLFFLLPFSILVIGFSWDAVIQSWIVRETSPDPGGLARYPIKAMIIVSFVLLILQGISDAIKNWAIIQDALPETAAEKAAETATGTAKETSTTNTPPPTTTEDGQ</sequence>
<evidence type="ECO:0000256" key="9">
    <source>
        <dbReference type="SAM" id="MobiDB-lite"/>
    </source>
</evidence>
<dbReference type="InterPro" id="IPR007387">
    <property type="entry name" value="TRAP_DctQ"/>
</dbReference>
<feature type="transmembrane region" description="Helical" evidence="10">
    <location>
        <begin position="111"/>
        <end position="128"/>
    </location>
</feature>
<evidence type="ECO:0000259" key="11">
    <source>
        <dbReference type="Pfam" id="PF04290"/>
    </source>
</evidence>
<dbReference type="Proteomes" id="UP000050465">
    <property type="component" value="Unassembled WGS sequence"/>
</dbReference>
<dbReference type="InterPro" id="IPR055348">
    <property type="entry name" value="DctQ"/>
</dbReference>
<keyword evidence="7 10" id="KW-0472">Membrane</keyword>
<comment type="similarity">
    <text evidence="8">Belongs to the TRAP transporter small permease family.</text>
</comment>
<evidence type="ECO:0000256" key="4">
    <source>
        <dbReference type="ARBA" id="ARBA00022519"/>
    </source>
</evidence>
<dbReference type="PANTHER" id="PTHR35011:SF4">
    <property type="entry name" value="SLL1102 PROTEIN"/>
    <property type="match status" value="1"/>
</dbReference>
<proteinExistence type="inferred from homology"/>
<name>A0A0P8C5D2_9CYAN</name>
<evidence type="ECO:0000256" key="5">
    <source>
        <dbReference type="ARBA" id="ARBA00022692"/>
    </source>
</evidence>
<protein>
    <submittedName>
        <fullName evidence="12">TRAP-type mannitol/chloroaromatic compound transport system, small permease component</fullName>
    </submittedName>
</protein>
<dbReference type="GO" id="GO:0005886">
    <property type="term" value="C:plasma membrane"/>
    <property type="evidence" value="ECO:0007669"/>
    <property type="project" value="UniProtKB-SubCell"/>
</dbReference>
<dbReference type="AlphaFoldDB" id="A0A0P8C5D2"/>
<comment type="subcellular location">
    <subcellularLocation>
        <location evidence="1">Cell inner membrane</location>
        <topology evidence="1">Multi-pass membrane protein</topology>
    </subcellularLocation>
</comment>
<evidence type="ECO:0000256" key="2">
    <source>
        <dbReference type="ARBA" id="ARBA00022448"/>
    </source>
</evidence>
<reference evidence="12 13" key="1">
    <citation type="submission" date="2015-09" db="EMBL/GenBank/DDBJ databases">
        <title>Identification and resolution of microdiversity through metagenomic sequencing of parallel consortia.</title>
        <authorList>
            <person name="Nelson W.C."/>
            <person name="Romine M.F."/>
            <person name="Lindemann S.R."/>
        </authorList>
    </citation>
    <scope>NUCLEOTIDE SEQUENCE [LARGE SCALE GENOMIC DNA]</scope>
    <source>
        <strain evidence="12">Ana</strain>
    </source>
</reference>
<accession>A0A0P8C5D2</accession>
<dbReference type="PANTHER" id="PTHR35011">
    <property type="entry name" value="2,3-DIKETO-L-GULONATE TRAP TRANSPORTER SMALL PERMEASE PROTEIN YIAM"/>
    <property type="match status" value="1"/>
</dbReference>
<organism evidence="12 13">
    <name type="scientific">Phormidesmis priestleyi Ana</name>
    <dbReference type="NCBI Taxonomy" id="1666911"/>
    <lineage>
        <taxon>Bacteria</taxon>
        <taxon>Bacillati</taxon>
        <taxon>Cyanobacteriota</taxon>
        <taxon>Cyanophyceae</taxon>
        <taxon>Leptolyngbyales</taxon>
        <taxon>Leptolyngbyaceae</taxon>
        <taxon>Phormidesmis</taxon>
    </lineage>
</organism>
<keyword evidence="6 10" id="KW-1133">Transmembrane helix</keyword>
<evidence type="ECO:0000256" key="6">
    <source>
        <dbReference type="ARBA" id="ARBA00022989"/>
    </source>
</evidence>
<evidence type="ECO:0000256" key="8">
    <source>
        <dbReference type="ARBA" id="ARBA00038436"/>
    </source>
</evidence>
<keyword evidence="4" id="KW-0997">Cell inner membrane</keyword>
<feature type="region of interest" description="Disordered" evidence="9">
    <location>
        <begin position="152"/>
        <end position="179"/>
    </location>
</feature>
<evidence type="ECO:0000256" key="10">
    <source>
        <dbReference type="SAM" id="Phobius"/>
    </source>
</evidence>
<gene>
    <name evidence="12" type="ORF">HLUCCA11_03165</name>
</gene>